<dbReference type="KEGG" id="vg:34568284"/>
<proteinExistence type="predicted"/>
<feature type="region of interest" description="Disordered" evidence="1">
    <location>
        <begin position="128"/>
        <end position="150"/>
    </location>
</feature>
<evidence type="ECO:0000313" key="2">
    <source>
        <dbReference type="EMBL" id="ATE82216.1"/>
    </source>
</evidence>
<dbReference type="GeneID" id="34568284"/>
<feature type="region of interest" description="Disordered" evidence="1">
    <location>
        <begin position="257"/>
        <end position="316"/>
    </location>
</feature>
<name>A0A291ATT6_9VIRU</name>
<sequence length="438" mass="45935">MMSGASCHWFAGARPIEPGQSVAVGPTTRPPDELFNANGARMCDALGCRRHARLVAIHRGLFCPRHAAVVSNLRARIGPHCGSADEAEARIAEVVFRKRPDHGHVHYAVRLSAQTGWVGTRSRTAHANSAASSNASFDDGPASADKTTVPTASALSVADTLSTSDHPRLCTQQQQQQHSHNDGTDVPIPRSWFGPEPVDSRSTSWPPPLPSPSSVDGQRHGLAPTNTPVEGSVALAPSTTGTTAPWPVTSLLAANTGPSGVARTRHDAHAPGTWIAPGHPQSDRPDRQHQQVRGAHLTRTREAPMGVAPPAHTPMPRIACGGVSGWVPMTLSVRIEDNFGVPPTPYRPSPSVVAVVAAAKDSHNQWQAPIACYAPGCTKTPRMHVDGEGTFCRRHGRAASAARARAVSLIGNVPFACAAPVVADASGATSTKTRPAAA</sequence>
<organism evidence="2 3">
    <name type="scientific">Pandoravirus salinus</name>
    <dbReference type="NCBI Taxonomy" id="1349410"/>
    <lineage>
        <taxon>Viruses</taxon>
        <taxon>Pandoravirus</taxon>
    </lineage>
</organism>
<evidence type="ECO:0000256" key="1">
    <source>
        <dbReference type="SAM" id="MobiDB-lite"/>
    </source>
</evidence>
<dbReference type="RefSeq" id="YP_009430055.1">
    <property type="nucleotide sequence ID" value="NC_022098.1"/>
</dbReference>
<gene>
    <name evidence="2" type="ORF">psal_cds_694</name>
</gene>
<accession>A0A291ATT6</accession>
<dbReference type="Proteomes" id="UP000204584">
    <property type="component" value="Segment"/>
</dbReference>
<evidence type="ECO:0000313" key="3">
    <source>
        <dbReference type="Proteomes" id="UP000204584"/>
    </source>
</evidence>
<keyword evidence="3" id="KW-1185">Reference proteome</keyword>
<protein>
    <submittedName>
        <fullName evidence="2">Uncharacterized protein</fullName>
    </submittedName>
</protein>
<dbReference type="EMBL" id="KC977571">
    <property type="protein sequence ID" value="ATE82216.1"/>
    <property type="molecule type" value="Genomic_DNA"/>
</dbReference>
<feature type="region of interest" description="Disordered" evidence="1">
    <location>
        <begin position="170"/>
        <end position="228"/>
    </location>
</feature>
<reference evidence="2 3" key="1">
    <citation type="journal article" date="2013" name="Science">
        <title>Pandoraviruses: amoeba viruses with genomes up to 2.5 Mb reaching that of parasitic eukaryotes.</title>
        <authorList>
            <person name="Philippe N."/>
            <person name="Legendre M."/>
            <person name="Doutre G."/>
            <person name="Coute Y."/>
            <person name="Poirot O."/>
            <person name="Lescot M."/>
            <person name="Arslan D."/>
            <person name="Seltzer V."/>
            <person name="Bertaux L."/>
            <person name="Bruley C."/>
            <person name="Garin J."/>
            <person name="Claverie J.M."/>
            <person name="Abergel C."/>
        </authorList>
    </citation>
    <scope>NUCLEOTIDE SEQUENCE [LARGE SCALE GENOMIC DNA]</scope>
</reference>